<evidence type="ECO:0000259" key="2">
    <source>
        <dbReference type="PROSITE" id="PS50828"/>
    </source>
</evidence>
<gene>
    <name evidence="4" type="ORF">CXQ85_002084</name>
</gene>
<dbReference type="GO" id="GO:0005634">
    <property type="term" value="C:nucleus"/>
    <property type="evidence" value="ECO:0007669"/>
    <property type="project" value="TreeGrafter"/>
</dbReference>
<dbReference type="InterPro" id="IPR036063">
    <property type="entry name" value="Smr_dom_sf"/>
</dbReference>
<dbReference type="InterPro" id="IPR003892">
    <property type="entry name" value="CUE"/>
</dbReference>
<dbReference type="Gene3D" id="3.30.1370.110">
    <property type="match status" value="1"/>
</dbReference>
<keyword evidence="5" id="KW-1185">Reference proteome</keyword>
<dbReference type="OrthoDB" id="4080456at2759"/>
<dbReference type="STRING" id="45357.A0A2V1APZ4"/>
<dbReference type="SUPFAM" id="SSF160443">
    <property type="entry name" value="SMR domain-like"/>
    <property type="match status" value="1"/>
</dbReference>
<reference evidence="4 5" key="1">
    <citation type="submission" date="2017-12" db="EMBL/GenBank/DDBJ databases">
        <title>Genome Sequence of a Multidrug-Resistant Candida haemulonii Isolate from a Patient with Chronic Leg Ulcers in Israel.</title>
        <authorList>
            <person name="Chow N.A."/>
            <person name="Gade L."/>
            <person name="Batra D."/>
            <person name="Rowe L.A."/>
            <person name="Ben-Ami R."/>
            <person name="Loparev V.N."/>
            <person name="Litvintseva A.P."/>
        </authorList>
    </citation>
    <scope>NUCLEOTIDE SEQUENCE [LARGE SCALE GENOMIC DNA]</scope>
    <source>
        <strain evidence="4 5">B11899</strain>
    </source>
</reference>
<dbReference type="InterPro" id="IPR002625">
    <property type="entry name" value="Smr_dom"/>
</dbReference>
<protein>
    <recommendedName>
        <fullName evidence="6">Smr domain-containing protein</fullName>
    </recommendedName>
</protein>
<evidence type="ECO:0008006" key="6">
    <source>
        <dbReference type="Google" id="ProtNLM"/>
    </source>
</evidence>
<evidence type="ECO:0000313" key="5">
    <source>
        <dbReference type="Proteomes" id="UP000244309"/>
    </source>
</evidence>
<dbReference type="AlphaFoldDB" id="A0A2V1APZ4"/>
<dbReference type="PROSITE" id="PS50828">
    <property type="entry name" value="SMR"/>
    <property type="match status" value="1"/>
</dbReference>
<dbReference type="Proteomes" id="UP000244309">
    <property type="component" value="Unassembled WGS sequence"/>
</dbReference>
<dbReference type="GO" id="GO:0004519">
    <property type="term" value="F:endonuclease activity"/>
    <property type="evidence" value="ECO:0007669"/>
    <property type="project" value="TreeGrafter"/>
</dbReference>
<accession>A0A2V1APZ4</accession>
<evidence type="ECO:0000259" key="3">
    <source>
        <dbReference type="PROSITE" id="PS51140"/>
    </source>
</evidence>
<feature type="domain" description="Smr" evidence="2">
    <location>
        <begin position="281"/>
        <end position="372"/>
    </location>
</feature>
<dbReference type="CDD" id="cd14279">
    <property type="entry name" value="CUE"/>
    <property type="match status" value="1"/>
</dbReference>
<feature type="domain" description="CUE" evidence="3">
    <location>
        <begin position="49"/>
        <end position="92"/>
    </location>
</feature>
<dbReference type="RefSeq" id="XP_025341237.1">
    <property type="nucleotide sequence ID" value="XM_025485772.1"/>
</dbReference>
<dbReference type="VEuPathDB" id="FungiDB:CXQ85_002084"/>
<dbReference type="PROSITE" id="PS51140">
    <property type="entry name" value="CUE"/>
    <property type="match status" value="1"/>
</dbReference>
<dbReference type="Pfam" id="PF02845">
    <property type="entry name" value="CUE"/>
    <property type="match status" value="1"/>
</dbReference>
<proteinExistence type="predicted"/>
<keyword evidence="1" id="KW-0833">Ubl conjugation pathway</keyword>
<dbReference type="EMBL" id="PKFO01000003">
    <property type="protein sequence ID" value="PVH20297.1"/>
    <property type="molecule type" value="Genomic_DNA"/>
</dbReference>
<dbReference type="SMART" id="SM00463">
    <property type="entry name" value="SMR"/>
    <property type="match status" value="1"/>
</dbReference>
<organism evidence="4 5">
    <name type="scientific">Candidozyma haemuli</name>
    <dbReference type="NCBI Taxonomy" id="45357"/>
    <lineage>
        <taxon>Eukaryota</taxon>
        <taxon>Fungi</taxon>
        <taxon>Dikarya</taxon>
        <taxon>Ascomycota</taxon>
        <taxon>Saccharomycotina</taxon>
        <taxon>Pichiomycetes</taxon>
        <taxon>Metschnikowiaceae</taxon>
        <taxon>Candidozyma</taxon>
    </lineage>
</organism>
<evidence type="ECO:0000313" key="4">
    <source>
        <dbReference type="EMBL" id="PVH20297.1"/>
    </source>
</evidence>
<comment type="caution">
    <text evidence="4">The sequence shown here is derived from an EMBL/GenBank/DDBJ whole genome shotgun (WGS) entry which is preliminary data.</text>
</comment>
<name>A0A2V1APZ4_9ASCO</name>
<dbReference type="GO" id="GO:0043130">
    <property type="term" value="F:ubiquitin binding"/>
    <property type="evidence" value="ECO:0007669"/>
    <property type="project" value="InterPro"/>
</dbReference>
<evidence type="ECO:0000256" key="1">
    <source>
        <dbReference type="ARBA" id="ARBA00022786"/>
    </source>
</evidence>
<sequence>MDITSSVDTLADLFPYKARSELLERAASCDRIELVIEDLIQEQACTNDNGPSGLLQLQQVFPDASRERLERLLKENDSDVEKTVEAMMTQDASIEELKMVTSLSEDVIEPYLQKHSCRMSALADLLCNHRRKKKVKGSRIQDSRNASSRFVIKESGYVFNGDSPETEELRREVENNPPLQQVNFAFLLKCLVFFEGEVDRVLRVAYLFVDHGVTDLTFNESLGLHVAFESDYKASDVLREAKACPPKTWKFTPAVTMSPNQVQRPVGKPQTPVLPVSSSKVDLHGLHVGEAVQAAESRVFQWWNEEVDARQSHGILSKFGSKASFVDPLDVIVGRGLHSAGGPKLGKAVKKMLDSNRFIYREEVGRVVVTGRHH</sequence>
<dbReference type="InterPro" id="IPR052772">
    <property type="entry name" value="Endo/PolyKinase_Domain-Protein"/>
</dbReference>
<dbReference type="GeneID" id="37007415"/>
<dbReference type="PANTHER" id="PTHR46535">
    <property type="entry name" value="NEDD4-BINDING PROTEIN 2"/>
    <property type="match status" value="1"/>
</dbReference>
<dbReference type="PANTHER" id="PTHR46535:SF1">
    <property type="entry name" value="NEDD4-BINDING PROTEIN 2"/>
    <property type="match status" value="1"/>
</dbReference>